<dbReference type="AlphaFoldDB" id="A0A1X7UMQ5"/>
<evidence type="ECO:0000313" key="1">
    <source>
        <dbReference type="EnsemblMetazoa" id="Aqu2.1.28799_001"/>
    </source>
</evidence>
<protein>
    <submittedName>
        <fullName evidence="1">Uncharacterized protein</fullName>
    </submittedName>
</protein>
<dbReference type="EnsemblMetazoa" id="Aqu2.1.28799_001">
    <property type="protein sequence ID" value="Aqu2.1.28799_001"/>
    <property type="gene ID" value="Aqu2.1.28799"/>
</dbReference>
<sequence length="40" mass="4716">MTRESLRLREARRSIRKCKTIYSVKIKRHSLGGLIRTSTL</sequence>
<name>A0A1X7UMQ5_AMPQE</name>
<proteinExistence type="predicted"/>
<reference evidence="1" key="1">
    <citation type="submission" date="2017-05" db="UniProtKB">
        <authorList>
            <consortium name="EnsemblMetazoa"/>
        </authorList>
    </citation>
    <scope>IDENTIFICATION</scope>
</reference>
<organism evidence="1">
    <name type="scientific">Amphimedon queenslandica</name>
    <name type="common">Sponge</name>
    <dbReference type="NCBI Taxonomy" id="400682"/>
    <lineage>
        <taxon>Eukaryota</taxon>
        <taxon>Metazoa</taxon>
        <taxon>Porifera</taxon>
        <taxon>Demospongiae</taxon>
        <taxon>Heteroscleromorpha</taxon>
        <taxon>Haplosclerida</taxon>
        <taxon>Niphatidae</taxon>
        <taxon>Amphimedon</taxon>
    </lineage>
</organism>
<accession>A0A1X7UMQ5</accession>
<dbReference type="InParanoid" id="A0A1X7UMQ5"/>